<sequence>MIRVARPTDSSAIAQVQIRSWQQAYRGLMPDDYLAALDRTQEQRQAWWKQSIEQGSPEVFVALVDERVIGWIAVGSSRDEDVDRRETAEVMAFYLLAEHWGTGVGRTLWTTAVEHLRGQGFQALGLWVLLDNTRATGFYRKAGLLADSSSQRSIARGGWALEEIRYRATL</sequence>
<evidence type="ECO:0000256" key="1">
    <source>
        <dbReference type="ARBA" id="ARBA00022679"/>
    </source>
</evidence>
<comment type="caution">
    <text evidence="4">The sequence shown here is derived from an EMBL/GenBank/DDBJ whole genome shotgun (WGS) entry which is preliminary data.</text>
</comment>
<evidence type="ECO:0000259" key="3">
    <source>
        <dbReference type="PROSITE" id="PS51186"/>
    </source>
</evidence>
<dbReference type="Proteomes" id="UP000787568">
    <property type="component" value="Unassembled WGS sequence"/>
</dbReference>
<proteinExistence type="predicted"/>
<keyword evidence="1" id="KW-0808">Transferase</keyword>
<dbReference type="SUPFAM" id="SSF55729">
    <property type="entry name" value="Acyl-CoA N-acyltransferases (Nat)"/>
    <property type="match status" value="1"/>
</dbReference>
<reference evidence="4" key="1">
    <citation type="submission" date="2020-12" db="EMBL/GenBank/DDBJ databases">
        <title>Generalized mutagenesis with transposon Tn5. A laboratory procedure for the identification of genes responsible for a bacterial phenotype and its regulation, illustrated with phenazine production in Pseudomonas chlororaphis.</title>
        <authorList>
            <person name="Muzio F."/>
            <person name="Sobrero P."/>
            <person name="Agaras B."/>
            <person name="Valverde C."/>
        </authorList>
    </citation>
    <scope>NUCLEOTIDE SEQUENCE</scope>
    <source>
        <strain evidence="4">SMMP3</strain>
    </source>
</reference>
<dbReference type="CDD" id="cd04301">
    <property type="entry name" value="NAT_SF"/>
    <property type="match status" value="1"/>
</dbReference>
<accession>A0AAJ0ZFS5</accession>
<dbReference type="EMBL" id="JAEEFW010000001">
    <property type="protein sequence ID" value="MBU4631663.1"/>
    <property type="molecule type" value="Genomic_DNA"/>
</dbReference>
<feature type="domain" description="N-acetyltransferase" evidence="3">
    <location>
        <begin position="1"/>
        <end position="170"/>
    </location>
</feature>
<dbReference type="InterPro" id="IPR000182">
    <property type="entry name" value="GNAT_dom"/>
</dbReference>
<name>A0AAJ0ZFS5_9PSED</name>
<dbReference type="PANTHER" id="PTHR43877">
    <property type="entry name" value="AMINOALKYLPHOSPHONATE N-ACETYLTRANSFERASE-RELATED-RELATED"/>
    <property type="match status" value="1"/>
</dbReference>
<evidence type="ECO:0000313" key="4">
    <source>
        <dbReference type="EMBL" id="MBU4631663.1"/>
    </source>
</evidence>
<dbReference type="PROSITE" id="PS51186">
    <property type="entry name" value="GNAT"/>
    <property type="match status" value="1"/>
</dbReference>
<keyword evidence="2" id="KW-0012">Acyltransferase</keyword>
<dbReference type="InterPro" id="IPR050832">
    <property type="entry name" value="Bact_Acetyltransf"/>
</dbReference>
<organism evidence="4 5">
    <name type="scientific">Pseudomonas chlororaphis subsp. aurantiaca</name>
    <dbReference type="NCBI Taxonomy" id="86192"/>
    <lineage>
        <taxon>Bacteria</taxon>
        <taxon>Pseudomonadati</taxon>
        <taxon>Pseudomonadota</taxon>
        <taxon>Gammaproteobacteria</taxon>
        <taxon>Pseudomonadales</taxon>
        <taxon>Pseudomonadaceae</taxon>
        <taxon>Pseudomonas</taxon>
    </lineage>
</organism>
<evidence type="ECO:0000256" key="2">
    <source>
        <dbReference type="ARBA" id="ARBA00023315"/>
    </source>
</evidence>
<dbReference type="AlphaFoldDB" id="A0AAJ0ZFS5"/>
<evidence type="ECO:0000313" key="5">
    <source>
        <dbReference type="Proteomes" id="UP000787568"/>
    </source>
</evidence>
<gene>
    <name evidence="4" type="ORF">I8747_02455</name>
</gene>
<protein>
    <submittedName>
        <fullName evidence="4">GNAT family N-acetyltransferase</fullName>
    </submittedName>
</protein>
<dbReference type="InterPro" id="IPR016181">
    <property type="entry name" value="Acyl_CoA_acyltransferase"/>
</dbReference>
<dbReference type="Pfam" id="PF00583">
    <property type="entry name" value="Acetyltransf_1"/>
    <property type="match status" value="1"/>
</dbReference>
<dbReference type="Gene3D" id="3.40.630.30">
    <property type="match status" value="1"/>
</dbReference>
<dbReference type="RefSeq" id="WP_081361534.1">
    <property type="nucleotide sequence ID" value="NZ_CP027715.1"/>
</dbReference>
<dbReference type="GO" id="GO:0016747">
    <property type="term" value="F:acyltransferase activity, transferring groups other than amino-acyl groups"/>
    <property type="evidence" value="ECO:0007669"/>
    <property type="project" value="InterPro"/>
</dbReference>